<comment type="caution">
    <text evidence="12">The sequence shown here is derived from an EMBL/GenBank/DDBJ whole genome shotgun (WGS) entry which is preliminary data.</text>
</comment>
<dbReference type="PANTHER" id="PTHR11579">
    <property type="entry name" value="PROTEIN-L-ISOASPARTATE O-METHYLTRANSFERASE"/>
    <property type="match status" value="1"/>
</dbReference>
<dbReference type="EMBL" id="BOPO01000151">
    <property type="protein sequence ID" value="GIL32061.1"/>
    <property type="molecule type" value="Genomic_DNA"/>
</dbReference>
<dbReference type="GO" id="GO:0032259">
    <property type="term" value="P:methylation"/>
    <property type="evidence" value="ECO:0007669"/>
    <property type="project" value="UniProtKB-KW"/>
</dbReference>
<evidence type="ECO:0000313" key="12">
    <source>
        <dbReference type="EMBL" id="GIL32061.1"/>
    </source>
</evidence>
<evidence type="ECO:0000256" key="7">
    <source>
        <dbReference type="ARBA" id="ARBA00022679"/>
    </source>
</evidence>
<dbReference type="InterPro" id="IPR000682">
    <property type="entry name" value="PCMT"/>
</dbReference>
<dbReference type="SUPFAM" id="SSF53335">
    <property type="entry name" value="S-adenosyl-L-methionine-dependent methyltransferases"/>
    <property type="match status" value="1"/>
</dbReference>
<evidence type="ECO:0000256" key="3">
    <source>
        <dbReference type="ARBA" id="ARBA00011890"/>
    </source>
</evidence>
<dbReference type="InterPro" id="IPR029063">
    <property type="entry name" value="SAM-dependent_MTases_sf"/>
</dbReference>
<sequence length="403" mass="43476">MNREHAIDDAVLRSTMVNKVVDWWRDTGGRPGLNQRVLSAMRVVPRHVFVPHADLTDAYAPGIVAIKHSTDRRVLSCASAPSIVALMLSQLDVRPGQRVLEVGAGSGYQAALLDDLSGISGRVTTVDVDQDVVGMACWSLEVAGYPDVEVICGNGAAALPAREWDRIIVAVGPWDLPAAWRVQLVDGGRLVTPLRLRGSSRLVAFTRHGSTLTSTDVQMGGFVPMTGPGQHGERSAPIHEQDAAVLFWDSDQDVDPDMLTGVLAKAPCKVWSGAYVANKESYDGVWLRMLTEPGLTALEIRPELHDPDARPAIGWRNPALVAENAIAYLTVARLGGPKGWELGAIGHGPRGSLLADRICRHIREWSGQRAAPPTITAYPADTPTSMIDGHVIDKPLTRLGITY</sequence>
<keyword evidence="5" id="KW-0963">Cytoplasm</keyword>
<reference evidence="13" key="1">
    <citation type="journal article" date="2021" name="Int. J. Syst. Evol. Microbiol.">
        <title>Actinocatenispora comari sp. nov., an endophytic actinomycete isolated from aerial parts of Comarum salesowianum.</title>
        <authorList>
            <person name="Oyunbileg N."/>
            <person name="Iizaka Y."/>
            <person name="Hamada M."/>
            <person name="Davaapurev B.O."/>
            <person name="Fukumoto A."/>
            <person name="Tsetseg B."/>
            <person name="Kato F."/>
            <person name="Tamura T."/>
            <person name="Batkhuu J."/>
            <person name="Anzai Y."/>
        </authorList>
    </citation>
    <scope>NUCLEOTIDE SEQUENCE [LARGE SCALE GENOMIC DNA]</scope>
    <source>
        <strain evidence="13">NUM-2625</strain>
    </source>
</reference>
<evidence type="ECO:0000256" key="1">
    <source>
        <dbReference type="ARBA" id="ARBA00004496"/>
    </source>
</evidence>
<keyword evidence="7" id="KW-0808">Transferase</keyword>
<name>A0A8J4EPV1_9ACTN</name>
<gene>
    <name evidence="12" type="ORF">NUM_73150</name>
</gene>
<evidence type="ECO:0000256" key="5">
    <source>
        <dbReference type="ARBA" id="ARBA00022490"/>
    </source>
</evidence>
<accession>A0A8J4EPV1</accession>
<keyword evidence="8" id="KW-0949">S-adenosyl-L-methionine</keyword>
<dbReference type="InterPro" id="IPR027573">
    <property type="entry name" value="Methyltran_FxLD"/>
</dbReference>
<comment type="subcellular location">
    <subcellularLocation>
        <location evidence="1">Cytoplasm</location>
    </subcellularLocation>
</comment>
<evidence type="ECO:0000256" key="11">
    <source>
        <dbReference type="ARBA" id="ARBA00031350"/>
    </source>
</evidence>
<comment type="similarity">
    <text evidence="2">Belongs to the methyltransferase superfamily. L-isoaspartyl/D-aspartyl protein methyltransferase family.</text>
</comment>
<evidence type="ECO:0000256" key="6">
    <source>
        <dbReference type="ARBA" id="ARBA00022603"/>
    </source>
</evidence>
<dbReference type="GO" id="GO:0005737">
    <property type="term" value="C:cytoplasm"/>
    <property type="evidence" value="ECO:0007669"/>
    <property type="project" value="UniProtKB-SubCell"/>
</dbReference>
<protein>
    <recommendedName>
        <fullName evidence="4">Protein-L-isoaspartate O-methyltransferase</fullName>
        <ecNumber evidence="3">2.1.1.77</ecNumber>
    </recommendedName>
    <alternativeName>
        <fullName evidence="11">L-isoaspartyl protein carboxyl methyltransferase</fullName>
    </alternativeName>
    <alternativeName>
        <fullName evidence="9">Protein L-isoaspartyl methyltransferase</fullName>
    </alternativeName>
    <alternativeName>
        <fullName evidence="10">Protein-beta-aspartate methyltransferase</fullName>
    </alternativeName>
</protein>
<evidence type="ECO:0000256" key="8">
    <source>
        <dbReference type="ARBA" id="ARBA00022691"/>
    </source>
</evidence>
<evidence type="ECO:0000256" key="9">
    <source>
        <dbReference type="ARBA" id="ARBA00030757"/>
    </source>
</evidence>
<keyword evidence="6" id="KW-0489">Methyltransferase</keyword>
<dbReference type="EC" id="2.1.1.77" evidence="3"/>
<dbReference type="CDD" id="cd02440">
    <property type="entry name" value="AdoMet_MTases"/>
    <property type="match status" value="1"/>
</dbReference>
<dbReference type="RefSeq" id="WP_207129591.1">
    <property type="nucleotide sequence ID" value="NZ_BOPO01000151.1"/>
</dbReference>
<dbReference type="GO" id="GO:0004719">
    <property type="term" value="F:protein-L-isoaspartate (D-aspartate) O-methyltransferase activity"/>
    <property type="evidence" value="ECO:0007669"/>
    <property type="project" value="UniProtKB-EC"/>
</dbReference>
<organism evidence="12 13">
    <name type="scientific">Actinocatenispora comari</name>
    <dbReference type="NCBI Taxonomy" id="2807577"/>
    <lineage>
        <taxon>Bacteria</taxon>
        <taxon>Bacillati</taxon>
        <taxon>Actinomycetota</taxon>
        <taxon>Actinomycetes</taxon>
        <taxon>Micromonosporales</taxon>
        <taxon>Micromonosporaceae</taxon>
        <taxon>Actinocatenispora</taxon>
    </lineage>
</organism>
<evidence type="ECO:0000313" key="13">
    <source>
        <dbReference type="Proteomes" id="UP000614996"/>
    </source>
</evidence>
<dbReference type="Pfam" id="PF01135">
    <property type="entry name" value="PCMT"/>
    <property type="match status" value="1"/>
</dbReference>
<dbReference type="PANTHER" id="PTHR11579:SF0">
    <property type="entry name" value="PROTEIN-L-ISOASPARTATE(D-ASPARTATE) O-METHYLTRANSFERASE"/>
    <property type="match status" value="1"/>
</dbReference>
<evidence type="ECO:0000256" key="4">
    <source>
        <dbReference type="ARBA" id="ARBA00013346"/>
    </source>
</evidence>
<evidence type="ECO:0000256" key="10">
    <source>
        <dbReference type="ARBA" id="ARBA00031323"/>
    </source>
</evidence>
<dbReference type="AlphaFoldDB" id="A0A8J4EPV1"/>
<dbReference type="Proteomes" id="UP000614996">
    <property type="component" value="Unassembled WGS sequence"/>
</dbReference>
<dbReference type="NCBIfam" id="TIGR04364">
    <property type="entry name" value="methyltran_FxLD"/>
    <property type="match status" value="1"/>
</dbReference>
<proteinExistence type="inferred from homology"/>
<dbReference type="Gene3D" id="3.40.50.150">
    <property type="entry name" value="Vaccinia Virus protein VP39"/>
    <property type="match status" value="1"/>
</dbReference>
<evidence type="ECO:0000256" key="2">
    <source>
        <dbReference type="ARBA" id="ARBA00005369"/>
    </source>
</evidence>
<keyword evidence="13" id="KW-1185">Reference proteome</keyword>